<keyword evidence="4 10" id="KW-1133">Transmembrane helix</keyword>
<evidence type="ECO:0000256" key="4">
    <source>
        <dbReference type="ARBA" id="ARBA00022989"/>
    </source>
</evidence>
<dbReference type="AlphaFoldDB" id="A0A1W0XCM7"/>
<keyword evidence="5 9" id="KW-0297">G-protein coupled receptor</keyword>
<name>A0A1W0XCM7_HYPEX</name>
<evidence type="ECO:0000256" key="1">
    <source>
        <dbReference type="ARBA" id="ARBA00004651"/>
    </source>
</evidence>
<dbReference type="GO" id="GO:0004930">
    <property type="term" value="F:G protein-coupled receptor activity"/>
    <property type="evidence" value="ECO:0007669"/>
    <property type="project" value="UniProtKB-KW"/>
</dbReference>
<evidence type="ECO:0000256" key="3">
    <source>
        <dbReference type="ARBA" id="ARBA00022692"/>
    </source>
</evidence>
<dbReference type="CDD" id="cd00637">
    <property type="entry name" value="7tm_classA_rhodopsin-like"/>
    <property type="match status" value="1"/>
</dbReference>
<dbReference type="GO" id="GO:0005886">
    <property type="term" value="C:plasma membrane"/>
    <property type="evidence" value="ECO:0007669"/>
    <property type="project" value="UniProtKB-SubCell"/>
</dbReference>
<organism evidence="12 13">
    <name type="scientific">Hypsibius exemplaris</name>
    <name type="common">Freshwater tardigrade</name>
    <dbReference type="NCBI Taxonomy" id="2072580"/>
    <lineage>
        <taxon>Eukaryota</taxon>
        <taxon>Metazoa</taxon>
        <taxon>Ecdysozoa</taxon>
        <taxon>Tardigrada</taxon>
        <taxon>Eutardigrada</taxon>
        <taxon>Parachela</taxon>
        <taxon>Hypsibioidea</taxon>
        <taxon>Hypsibiidae</taxon>
        <taxon>Hypsibius</taxon>
    </lineage>
</organism>
<evidence type="ECO:0000313" key="12">
    <source>
        <dbReference type="EMBL" id="OQV25011.1"/>
    </source>
</evidence>
<dbReference type="Gene3D" id="1.20.1070.10">
    <property type="entry name" value="Rhodopsin 7-helix transmembrane proteins"/>
    <property type="match status" value="1"/>
</dbReference>
<feature type="transmembrane region" description="Helical" evidence="10">
    <location>
        <begin position="275"/>
        <end position="298"/>
    </location>
</feature>
<dbReference type="PANTHER" id="PTHR24228:SF59">
    <property type="entry name" value="NEUROPEPTIDE RECEPTOR 15"/>
    <property type="match status" value="1"/>
</dbReference>
<keyword evidence="6 10" id="KW-0472">Membrane</keyword>
<keyword evidence="2" id="KW-1003">Cell membrane</keyword>
<evidence type="ECO:0000259" key="11">
    <source>
        <dbReference type="PROSITE" id="PS50262"/>
    </source>
</evidence>
<reference evidence="13" key="1">
    <citation type="submission" date="2017-01" db="EMBL/GenBank/DDBJ databases">
        <title>Comparative genomics of anhydrobiosis in the tardigrade Hypsibius dujardini.</title>
        <authorList>
            <person name="Yoshida Y."/>
            <person name="Koutsovoulos G."/>
            <person name="Laetsch D."/>
            <person name="Stevens L."/>
            <person name="Kumar S."/>
            <person name="Horikawa D."/>
            <person name="Ishino K."/>
            <person name="Komine S."/>
            <person name="Tomita M."/>
            <person name="Blaxter M."/>
            <person name="Arakawa K."/>
        </authorList>
    </citation>
    <scope>NUCLEOTIDE SEQUENCE [LARGE SCALE GENOMIC DNA]</scope>
    <source>
        <strain evidence="13">Z151</strain>
    </source>
</reference>
<comment type="similarity">
    <text evidence="9">Belongs to the G-protein coupled receptor 1 family.</text>
</comment>
<evidence type="ECO:0000256" key="6">
    <source>
        <dbReference type="ARBA" id="ARBA00023136"/>
    </source>
</evidence>
<dbReference type="Proteomes" id="UP000192578">
    <property type="component" value="Unassembled WGS sequence"/>
</dbReference>
<gene>
    <name evidence="12" type="ORF">BV898_01219</name>
</gene>
<evidence type="ECO:0000256" key="8">
    <source>
        <dbReference type="ARBA" id="ARBA00023224"/>
    </source>
</evidence>
<dbReference type="PROSITE" id="PS00237">
    <property type="entry name" value="G_PROTEIN_RECEP_F1_1"/>
    <property type="match status" value="1"/>
</dbReference>
<feature type="transmembrane region" description="Helical" evidence="10">
    <location>
        <begin position="145"/>
        <end position="167"/>
    </location>
</feature>
<keyword evidence="8 9" id="KW-0807">Transducer</keyword>
<evidence type="ECO:0000256" key="10">
    <source>
        <dbReference type="SAM" id="Phobius"/>
    </source>
</evidence>
<dbReference type="PANTHER" id="PTHR24228">
    <property type="entry name" value="B2 BRADYKININ RECEPTOR/ANGIOTENSIN II RECEPTOR"/>
    <property type="match status" value="1"/>
</dbReference>
<feature type="domain" description="G-protein coupled receptors family 1 profile" evidence="11">
    <location>
        <begin position="37"/>
        <end position="291"/>
    </location>
</feature>
<dbReference type="InterPro" id="IPR000276">
    <property type="entry name" value="GPCR_Rhodpsn"/>
</dbReference>
<dbReference type="PROSITE" id="PS50262">
    <property type="entry name" value="G_PROTEIN_RECEP_F1_2"/>
    <property type="match status" value="1"/>
</dbReference>
<feature type="transmembrane region" description="Helical" evidence="10">
    <location>
        <begin position="199"/>
        <end position="221"/>
    </location>
</feature>
<evidence type="ECO:0000256" key="5">
    <source>
        <dbReference type="ARBA" id="ARBA00023040"/>
    </source>
</evidence>
<dbReference type="InterPro" id="IPR017452">
    <property type="entry name" value="GPCR_Rhodpsn_7TM"/>
</dbReference>
<feature type="transmembrane region" description="Helical" evidence="10">
    <location>
        <begin position="59"/>
        <end position="83"/>
    </location>
</feature>
<feature type="transmembrane region" description="Helical" evidence="10">
    <location>
        <begin position="103"/>
        <end position="124"/>
    </location>
</feature>
<keyword evidence="3 9" id="KW-0812">Transmembrane</keyword>
<evidence type="ECO:0000313" key="13">
    <source>
        <dbReference type="Proteomes" id="UP000192578"/>
    </source>
</evidence>
<comment type="subcellular location">
    <subcellularLocation>
        <location evidence="1">Cell membrane</location>
        <topology evidence="1">Multi-pass membrane protein</topology>
    </subcellularLocation>
</comment>
<keyword evidence="13" id="KW-1185">Reference proteome</keyword>
<sequence>MNNSTPNNSSNLTTLFRQENLTTGTAYLVVGILGITGSTLCILTIHCRGKRETNDLATIRPLFTNCAVSSLVFCVSALFYAYTGLTGPPNFFSTAAHDAQCQGLAFVFICTASVELLQHASIALQRLFTIVVPQTDRTAWCRSRCCTTLLVVVPWLTAALIGLFPLFHLGGDLGYNTTFDRCTFVRIRSLNYYQFLMTFYNFTSLGTIFICYTAVLIKLGLSRRTVRVNSTKSARETAVTKTALALVVLFMCCFFPTAVFGLVPNKRPTKYASTTFTIIDMFGFGFNPWLIVTLTPALRSRIRRKLFKRKQLVITPQRPSATGAIPASSRTAAGPVLNILR</sequence>
<accession>A0A1W0XCM7</accession>
<evidence type="ECO:0000256" key="9">
    <source>
        <dbReference type="RuleBase" id="RU000688"/>
    </source>
</evidence>
<comment type="caution">
    <text evidence="12">The sequence shown here is derived from an EMBL/GenBank/DDBJ whole genome shotgun (WGS) entry which is preliminary data.</text>
</comment>
<evidence type="ECO:0000256" key="7">
    <source>
        <dbReference type="ARBA" id="ARBA00023170"/>
    </source>
</evidence>
<protein>
    <recommendedName>
        <fullName evidence="11">G-protein coupled receptors family 1 profile domain-containing protein</fullName>
    </recommendedName>
</protein>
<dbReference type="PRINTS" id="PR00237">
    <property type="entry name" value="GPCRRHODOPSN"/>
</dbReference>
<feature type="transmembrane region" description="Helical" evidence="10">
    <location>
        <begin position="242"/>
        <end position="263"/>
    </location>
</feature>
<proteinExistence type="inferred from homology"/>
<feature type="transmembrane region" description="Helical" evidence="10">
    <location>
        <begin position="26"/>
        <end position="47"/>
    </location>
</feature>
<keyword evidence="7 9" id="KW-0675">Receptor</keyword>
<dbReference type="SUPFAM" id="SSF81321">
    <property type="entry name" value="Family A G protein-coupled receptor-like"/>
    <property type="match status" value="1"/>
</dbReference>
<dbReference type="OrthoDB" id="10628356at2759"/>
<evidence type="ECO:0000256" key="2">
    <source>
        <dbReference type="ARBA" id="ARBA00022475"/>
    </source>
</evidence>
<dbReference type="EMBL" id="MTYJ01000004">
    <property type="protein sequence ID" value="OQV25011.1"/>
    <property type="molecule type" value="Genomic_DNA"/>
</dbReference>
<dbReference type="Pfam" id="PF00001">
    <property type="entry name" value="7tm_1"/>
    <property type="match status" value="1"/>
</dbReference>